<dbReference type="InterPro" id="IPR046519">
    <property type="entry name" value="X-Tfes_XVIPCD"/>
</dbReference>
<organism evidence="3 4">
    <name type="scientific">Chromobacterium subtsugae</name>
    <dbReference type="NCBI Taxonomy" id="251747"/>
    <lineage>
        <taxon>Bacteria</taxon>
        <taxon>Pseudomonadati</taxon>
        <taxon>Pseudomonadota</taxon>
        <taxon>Betaproteobacteria</taxon>
        <taxon>Neisseriales</taxon>
        <taxon>Chromobacteriaceae</taxon>
        <taxon>Chromobacterium</taxon>
    </lineage>
</organism>
<feature type="domain" description="X-Tfes XVIPCD" evidence="2">
    <location>
        <begin position="205"/>
        <end position="292"/>
    </location>
</feature>
<comment type="caution">
    <text evidence="3">The sequence shown here is derived from an EMBL/GenBank/DDBJ whole genome shotgun (WGS) entry which is preliminary data.</text>
</comment>
<accession>A0ABS7F905</accession>
<reference evidence="3 4" key="1">
    <citation type="submission" date="2021-05" db="EMBL/GenBank/DDBJ databases">
        <title>Draft Whole Genome Sequencing Of Biosensor Chromobacterium violaceum Strain CV026 Reveals A Regulatory RNA In Chromobacterium violaceum Phenotype Regulatory Network.</title>
        <authorList>
            <person name="Hong K.W."/>
            <person name="Chan K.G."/>
            <person name="Chang C.-Y."/>
        </authorList>
    </citation>
    <scope>NUCLEOTIDE SEQUENCE [LARGE SCALE GENOMIC DNA]</scope>
    <source>
        <strain evidence="3 4">ATCC 31532</strain>
    </source>
</reference>
<dbReference type="Pfam" id="PF20410">
    <property type="entry name" value="X-Tfes_XVIPCD"/>
    <property type="match status" value="1"/>
</dbReference>
<evidence type="ECO:0000313" key="3">
    <source>
        <dbReference type="EMBL" id="MBW8286564.1"/>
    </source>
</evidence>
<evidence type="ECO:0000256" key="1">
    <source>
        <dbReference type="SAM" id="MobiDB-lite"/>
    </source>
</evidence>
<evidence type="ECO:0000259" key="2">
    <source>
        <dbReference type="Pfam" id="PF20410"/>
    </source>
</evidence>
<feature type="compositionally biased region" description="Low complexity" evidence="1">
    <location>
        <begin position="294"/>
        <end position="305"/>
    </location>
</feature>
<proteinExistence type="predicted"/>
<protein>
    <recommendedName>
        <fullName evidence="2">X-Tfes XVIPCD domain-containing protein</fullName>
    </recommendedName>
</protein>
<dbReference type="RefSeq" id="WP_146008417.1">
    <property type="nucleotide sequence ID" value="NZ_CP142381.1"/>
</dbReference>
<name>A0ABS7F905_9NEIS</name>
<gene>
    <name evidence="3" type="ORF">KIF53_02820</name>
</gene>
<feature type="region of interest" description="Disordered" evidence="1">
    <location>
        <begin position="294"/>
        <end position="319"/>
    </location>
</feature>
<dbReference type="Proteomes" id="UP000711178">
    <property type="component" value="Unassembled WGS sequence"/>
</dbReference>
<dbReference type="EMBL" id="JAHDTB010000001">
    <property type="protein sequence ID" value="MBW8286564.1"/>
    <property type="molecule type" value="Genomic_DNA"/>
</dbReference>
<sequence>MPYTLSIYVAAPGTKLMGDKNDPNATSAAGHVWFGISDGKKVDDYGFAPKNHGSTHGAGIVEHGDTKRYSSPYYVRTIEITKEQYEKLKEYGEAAKNHSNKYFDLNYNGLTNSCIDFTWKGLNHAGLNMQAYGLAGQQALPKYEGSLKPVNNANDFDSIPAPIPHSRLNHRQTNPLPENRTLLQKLLTENDALSPEKQKFATQTAQAVEALQRREPKLAALQPGQIDNLSASLAHSGWKNGMAKADGAVLNAADPGTATLIGRDGGQKIQHASVEVDSAIRQPAATALAALAATPDKAAPAPAQAVRTASRSAGGMSLG</sequence>
<keyword evidence="4" id="KW-1185">Reference proteome</keyword>
<evidence type="ECO:0000313" key="4">
    <source>
        <dbReference type="Proteomes" id="UP000711178"/>
    </source>
</evidence>
<dbReference type="GeneID" id="89687746"/>